<evidence type="ECO:0000313" key="2">
    <source>
        <dbReference type="Proteomes" id="UP000031036"/>
    </source>
</evidence>
<dbReference type="AlphaFoldDB" id="A0A0B2UQW0"/>
<protein>
    <submittedName>
        <fullName evidence="1">Uncharacterized protein</fullName>
    </submittedName>
</protein>
<reference evidence="1 2" key="1">
    <citation type="submission" date="2014-11" db="EMBL/GenBank/DDBJ databases">
        <title>Genetic blueprint of the zoonotic pathogen Toxocara canis.</title>
        <authorList>
            <person name="Zhu X.-Q."/>
            <person name="Korhonen P.K."/>
            <person name="Cai H."/>
            <person name="Young N.D."/>
            <person name="Nejsum P."/>
            <person name="von Samson-Himmelstjerna G."/>
            <person name="Boag P.R."/>
            <person name="Tan P."/>
            <person name="Li Q."/>
            <person name="Min J."/>
            <person name="Yang Y."/>
            <person name="Wang X."/>
            <person name="Fang X."/>
            <person name="Hall R.S."/>
            <person name="Hofmann A."/>
            <person name="Sternberg P.W."/>
            <person name="Jex A.R."/>
            <person name="Gasser R.B."/>
        </authorList>
    </citation>
    <scope>NUCLEOTIDE SEQUENCE [LARGE SCALE GENOMIC DNA]</scope>
    <source>
        <strain evidence="1">PN_DK_2014</strain>
    </source>
</reference>
<accession>A0A0B2UQW0</accession>
<organism evidence="1 2">
    <name type="scientific">Toxocara canis</name>
    <name type="common">Canine roundworm</name>
    <dbReference type="NCBI Taxonomy" id="6265"/>
    <lineage>
        <taxon>Eukaryota</taxon>
        <taxon>Metazoa</taxon>
        <taxon>Ecdysozoa</taxon>
        <taxon>Nematoda</taxon>
        <taxon>Chromadorea</taxon>
        <taxon>Rhabditida</taxon>
        <taxon>Spirurina</taxon>
        <taxon>Ascaridomorpha</taxon>
        <taxon>Ascaridoidea</taxon>
        <taxon>Toxocaridae</taxon>
        <taxon>Toxocara</taxon>
    </lineage>
</organism>
<dbReference type="EMBL" id="JPKZ01003117">
    <property type="protein sequence ID" value="KHN73381.1"/>
    <property type="molecule type" value="Genomic_DNA"/>
</dbReference>
<sequence>MPTARNALPIDLSYSVTSKCAYGLMQSLTLMQSLKLPSVQEIALRLTGLQPVLRAQDYIAQYAMQHTRQGYRVVH</sequence>
<evidence type="ECO:0000313" key="1">
    <source>
        <dbReference type="EMBL" id="KHN73381.1"/>
    </source>
</evidence>
<name>A0A0B2UQW0_TOXCA</name>
<keyword evidence="2" id="KW-1185">Reference proteome</keyword>
<dbReference type="Proteomes" id="UP000031036">
    <property type="component" value="Unassembled WGS sequence"/>
</dbReference>
<comment type="caution">
    <text evidence="1">The sequence shown here is derived from an EMBL/GenBank/DDBJ whole genome shotgun (WGS) entry which is preliminary data.</text>
</comment>
<gene>
    <name evidence="1" type="ORF">Tcan_11544</name>
</gene>
<proteinExistence type="predicted"/>